<dbReference type="EMBL" id="CAJVPZ010002204">
    <property type="protein sequence ID" value="CAG8508164.1"/>
    <property type="molecule type" value="Genomic_DNA"/>
</dbReference>
<comment type="caution">
    <text evidence="1">The sequence shown here is derived from an EMBL/GenBank/DDBJ whole genome shotgun (WGS) entry which is preliminary data.</text>
</comment>
<organism evidence="1 2">
    <name type="scientific">Racocetra fulgida</name>
    <dbReference type="NCBI Taxonomy" id="60492"/>
    <lineage>
        <taxon>Eukaryota</taxon>
        <taxon>Fungi</taxon>
        <taxon>Fungi incertae sedis</taxon>
        <taxon>Mucoromycota</taxon>
        <taxon>Glomeromycotina</taxon>
        <taxon>Glomeromycetes</taxon>
        <taxon>Diversisporales</taxon>
        <taxon>Gigasporaceae</taxon>
        <taxon>Racocetra</taxon>
    </lineage>
</organism>
<accession>A0A9N9F400</accession>
<evidence type="ECO:0000313" key="2">
    <source>
        <dbReference type="Proteomes" id="UP000789396"/>
    </source>
</evidence>
<protein>
    <submittedName>
        <fullName evidence="1">6054_t:CDS:1</fullName>
    </submittedName>
</protein>
<sequence>MTLLEVNAQDYMQRSGSDNATISRIDLIVVKKIIELHPRITVYNFITVEKESCTSSSLTFAGHNTM</sequence>
<dbReference type="AlphaFoldDB" id="A0A9N9F400"/>
<evidence type="ECO:0000313" key="1">
    <source>
        <dbReference type="EMBL" id="CAG8508164.1"/>
    </source>
</evidence>
<name>A0A9N9F400_9GLOM</name>
<proteinExistence type="predicted"/>
<reference evidence="1" key="1">
    <citation type="submission" date="2021-06" db="EMBL/GenBank/DDBJ databases">
        <authorList>
            <person name="Kallberg Y."/>
            <person name="Tangrot J."/>
            <person name="Rosling A."/>
        </authorList>
    </citation>
    <scope>NUCLEOTIDE SEQUENCE</scope>
    <source>
        <strain evidence="1">IN212</strain>
    </source>
</reference>
<dbReference type="Proteomes" id="UP000789396">
    <property type="component" value="Unassembled WGS sequence"/>
</dbReference>
<gene>
    <name evidence="1" type="ORF">RFULGI_LOCUS2766</name>
</gene>
<keyword evidence="2" id="KW-1185">Reference proteome</keyword>